<reference evidence="3 4" key="1">
    <citation type="submission" date="2020-08" db="EMBL/GenBank/DDBJ databases">
        <title>Cohnella phylogeny.</title>
        <authorList>
            <person name="Dunlap C."/>
        </authorList>
    </citation>
    <scope>NUCLEOTIDE SEQUENCE [LARGE SCALE GENOMIC DNA]</scope>
    <source>
        <strain evidence="3 4">CBP 2801</strain>
    </source>
</reference>
<dbReference type="InterPro" id="IPR005181">
    <property type="entry name" value="SASA"/>
</dbReference>
<evidence type="ECO:0000313" key="4">
    <source>
        <dbReference type="Proteomes" id="UP000564644"/>
    </source>
</evidence>
<accession>A0A7X0SLG7</accession>
<dbReference type="EMBL" id="JACJVO010000018">
    <property type="protein sequence ID" value="MBB6732200.1"/>
    <property type="molecule type" value="Genomic_DNA"/>
</dbReference>
<dbReference type="RefSeq" id="WP_185129873.1">
    <property type="nucleotide sequence ID" value="NZ_JACJVO010000018.1"/>
</dbReference>
<evidence type="ECO:0000256" key="1">
    <source>
        <dbReference type="ARBA" id="ARBA00022801"/>
    </source>
</evidence>
<gene>
    <name evidence="3" type="ORF">H7C18_14865</name>
</gene>
<evidence type="ECO:0000313" key="3">
    <source>
        <dbReference type="EMBL" id="MBB6732200.1"/>
    </source>
</evidence>
<dbReference type="Pfam" id="PF03629">
    <property type="entry name" value="SASA"/>
    <property type="match status" value="1"/>
</dbReference>
<comment type="caution">
    <text evidence="3">The sequence shown here is derived from an EMBL/GenBank/DDBJ whole genome shotgun (WGS) entry which is preliminary data.</text>
</comment>
<dbReference type="SUPFAM" id="SSF52266">
    <property type="entry name" value="SGNH hydrolase"/>
    <property type="match status" value="1"/>
</dbReference>
<feature type="domain" description="Sialate O-acetylesterase" evidence="2">
    <location>
        <begin position="295"/>
        <end position="399"/>
    </location>
</feature>
<dbReference type="GO" id="GO:0001681">
    <property type="term" value="F:sialate O-acetylesterase activity"/>
    <property type="evidence" value="ECO:0007669"/>
    <property type="project" value="InterPro"/>
</dbReference>
<dbReference type="Proteomes" id="UP000564644">
    <property type="component" value="Unassembled WGS sequence"/>
</dbReference>
<dbReference type="Gene3D" id="3.40.50.1110">
    <property type="entry name" value="SGNH hydrolase"/>
    <property type="match status" value="1"/>
</dbReference>
<keyword evidence="1" id="KW-0378">Hydrolase</keyword>
<proteinExistence type="predicted"/>
<dbReference type="PANTHER" id="PTHR22901">
    <property type="entry name" value="SIALATE O-ACETYLESTERASE"/>
    <property type="match status" value="1"/>
</dbReference>
<keyword evidence="4" id="KW-1185">Reference proteome</keyword>
<evidence type="ECO:0000259" key="2">
    <source>
        <dbReference type="Pfam" id="PF03629"/>
    </source>
</evidence>
<name>A0A7X0SLG7_9BACL</name>
<sequence>MTASFALAPLFTDGMVLQRQKPVTIWGNGPEGARVTVEIHGQSASAVVSGGRWSVLLEPLPEGGPYELTAKCRDGSDARRNADLRFADVLVGEVWLAGGQSNMVQPLLVAQGGVETAALLANRPGIRFFTVPRRPFPDARVPGWDFIGTFSVDANWLVCDPETALRFSAIGAHFAELLRLALDGVPVGIVSCNWGGTPAEAWMGERHLAGDPLLKPLLDEYRERIAGLDLEVYEREHDRYIRDMFRLIEERGDIERRVKELGLQGYRDWIADHPLIWPDQPFGPKHPERPCGLYHTMLETVAPYAIRGVLWYQGESNAHPGKAPLYRHLLVALIGAWREAWQDPDLPFLIVQLAGFAPADAPHGDAWSLVREAQSDVAREVPHVSLVVTLDCGEQRDIHPIDKRTVAERLALAARADVYGQPVRASGPAWLGPAFEGDTARLGFDPGGEPPAESDDPLAGFEICGDDRRFVPAEARFREGAVQVRSPEVGRPVAVRYAWGNWPAYSIFGRNGIPAPPFRTDRYGLQ</sequence>
<dbReference type="AlphaFoldDB" id="A0A7X0SLG7"/>
<dbReference type="PANTHER" id="PTHR22901:SF0">
    <property type="entry name" value="SIALATE O-ACETYLESTERASE"/>
    <property type="match status" value="1"/>
</dbReference>
<dbReference type="InterPro" id="IPR036514">
    <property type="entry name" value="SGNH_hydro_sf"/>
</dbReference>
<organism evidence="3 4">
    <name type="scientific">Cohnella zeiphila</name>
    <dbReference type="NCBI Taxonomy" id="2761120"/>
    <lineage>
        <taxon>Bacteria</taxon>
        <taxon>Bacillati</taxon>
        <taxon>Bacillota</taxon>
        <taxon>Bacilli</taxon>
        <taxon>Bacillales</taxon>
        <taxon>Paenibacillaceae</taxon>
        <taxon>Cohnella</taxon>
    </lineage>
</organism>
<dbReference type="GO" id="GO:0005975">
    <property type="term" value="P:carbohydrate metabolic process"/>
    <property type="evidence" value="ECO:0007669"/>
    <property type="project" value="TreeGrafter"/>
</dbReference>
<dbReference type="InterPro" id="IPR039329">
    <property type="entry name" value="SIAE"/>
</dbReference>
<protein>
    <recommendedName>
        <fullName evidence="2">Sialate O-acetylesterase domain-containing protein</fullName>
    </recommendedName>
</protein>